<evidence type="ECO:0000313" key="4">
    <source>
        <dbReference type="Proteomes" id="UP000321750"/>
    </source>
</evidence>
<dbReference type="EMBL" id="BJZV01000001">
    <property type="protein sequence ID" value="GEP08266.1"/>
    <property type="molecule type" value="Genomic_DNA"/>
</dbReference>
<proteinExistence type="predicted"/>
<protein>
    <submittedName>
        <fullName evidence="3">Uncharacterized protein</fullName>
    </submittedName>
</protein>
<dbReference type="AlphaFoldDB" id="A0A512JE93"/>
<feature type="chain" id="PRO_5022021590" evidence="2">
    <location>
        <begin position="25"/>
        <end position="68"/>
    </location>
</feature>
<evidence type="ECO:0000256" key="2">
    <source>
        <dbReference type="SAM" id="SignalP"/>
    </source>
</evidence>
<name>A0A512JE93_9HYPH</name>
<reference evidence="3 4" key="1">
    <citation type="submission" date="2019-07" db="EMBL/GenBank/DDBJ databases">
        <title>Whole genome shotgun sequence of Methylobacterium gnaphalii NBRC 107716.</title>
        <authorList>
            <person name="Hosoyama A."/>
            <person name="Uohara A."/>
            <person name="Ohji S."/>
            <person name="Ichikawa N."/>
        </authorList>
    </citation>
    <scope>NUCLEOTIDE SEQUENCE [LARGE SCALE GENOMIC DNA]</scope>
    <source>
        <strain evidence="3 4">NBRC 107716</strain>
    </source>
</reference>
<dbReference type="OrthoDB" id="8004262at2"/>
<evidence type="ECO:0000313" key="3">
    <source>
        <dbReference type="EMBL" id="GEP08266.1"/>
    </source>
</evidence>
<feature type="signal peptide" evidence="2">
    <location>
        <begin position="1"/>
        <end position="24"/>
    </location>
</feature>
<organism evidence="3 4">
    <name type="scientific">Methylobacterium gnaphalii</name>
    <dbReference type="NCBI Taxonomy" id="1010610"/>
    <lineage>
        <taxon>Bacteria</taxon>
        <taxon>Pseudomonadati</taxon>
        <taxon>Pseudomonadota</taxon>
        <taxon>Alphaproteobacteria</taxon>
        <taxon>Hyphomicrobiales</taxon>
        <taxon>Methylobacteriaceae</taxon>
        <taxon>Methylobacterium</taxon>
    </lineage>
</organism>
<evidence type="ECO:0000256" key="1">
    <source>
        <dbReference type="SAM" id="MobiDB-lite"/>
    </source>
</evidence>
<feature type="region of interest" description="Disordered" evidence="1">
    <location>
        <begin position="25"/>
        <end position="68"/>
    </location>
</feature>
<comment type="caution">
    <text evidence="3">The sequence shown here is derived from an EMBL/GenBank/DDBJ whole genome shotgun (WGS) entry which is preliminary data.</text>
</comment>
<sequence length="68" mass="7101">MNTRIVAAAAAFALTLSAPMTAFAQDRHDHSQPAWQERAIDSSAKGGNASQPEREFPQYGTTAGGPAA</sequence>
<dbReference type="Proteomes" id="UP000321750">
    <property type="component" value="Unassembled WGS sequence"/>
</dbReference>
<accession>A0A512JE93</accession>
<gene>
    <name evidence="3" type="ORF">MGN01_01110</name>
</gene>
<keyword evidence="4" id="KW-1185">Reference proteome</keyword>
<keyword evidence="2" id="KW-0732">Signal</keyword>